<dbReference type="Proteomes" id="UP000014417">
    <property type="component" value="Unassembled WGS sequence"/>
</dbReference>
<dbReference type="SMART" id="SM00530">
    <property type="entry name" value="HTH_XRE"/>
    <property type="match status" value="1"/>
</dbReference>
<dbReference type="AlphaFoldDB" id="S2WYW5"/>
<keyword evidence="3" id="KW-1185">Reference proteome</keyword>
<dbReference type="Pfam" id="PF01381">
    <property type="entry name" value="HTH_3"/>
    <property type="match status" value="1"/>
</dbReference>
<dbReference type="HOGENOM" id="CLU_2635198_0_0_11"/>
<dbReference type="PROSITE" id="PS50943">
    <property type="entry name" value="HTH_CROC1"/>
    <property type="match status" value="1"/>
</dbReference>
<dbReference type="GO" id="GO:0003677">
    <property type="term" value="F:DNA binding"/>
    <property type="evidence" value="ECO:0007669"/>
    <property type="project" value="InterPro"/>
</dbReference>
<proteinExistence type="predicted"/>
<evidence type="ECO:0000259" key="1">
    <source>
        <dbReference type="PROSITE" id="PS50943"/>
    </source>
</evidence>
<comment type="caution">
    <text evidence="2">The sequence shown here is derived from an EMBL/GenBank/DDBJ whole genome shotgun (WGS) entry which is preliminary data.</text>
</comment>
<dbReference type="OrthoDB" id="7428772at2"/>
<reference evidence="2 3" key="1">
    <citation type="submission" date="2013-04" db="EMBL/GenBank/DDBJ databases">
        <title>The Genome Sequence of Propionimicrobium lymphophilum ACS-093-V-SCH5.</title>
        <authorList>
            <consortium name="The Broad Institute Genomics Platform"/>
            <person name="Earl A."/>
            <person name="Ward D."/>
            <person name="Feldgarden M."/>
            <person name="Gevers D."/>
            <person name="Saerens B."/>
            <person name="Vaneechoutte M."/>
            <person name="Walker B."/>
            <person name="Young S."/>
            <person name="Zeng Q."/>
            <person name="Gargeya S."/>
            <person name="Fitzgerald M."/>
            <person name="Haas B."/>
            <person name="Abouelleil A."/>
            <person name="Allen A.W."/>
            <person name="Alvarado L."/>
            <person name="Arachchi H.M."/>
            <person name="Berlin A.M."/>
            <person name="Chapman S.B."/>
            <person name="Gainer-Dewar J."/>
            <person name="Goldberg J."/>
            <person name="Griggs A."/>
            <person name="Gujja S."/>
            <person name="Hansen M."/>
            <person name="Howarth C."/>
            <person name="Imamovic A."/>
            <person name="Ireland A."/>
            <person name="Larimer J."/>
            <person name="McCowan C."/>
            <person name="Murphy C."/>
            <person name="Pearson M."/>
            <person name="Poon T.W."/>
            <person name="Priest M."/>
            <person name="Roberts A."/>
            <person name="Saif S."/>
            <person name="Shea T."/>
            <person name="Sisk P."/>
            <person name="Sykes S."/>
            <person name="Wortman J."/>
            <person name="Nusbaum C."/>
            <person name="Birren B."/>
        </authorList>
    </citation>
    <scope>NUCLEOTIDE SEQUENCE [LARGE SCALE GENOMIC DNA]</scope>
    <source>
        <strain evidence="2 3">ACS-093-V-SCH5</strain>
    </source>
</reference>
<gene>
    <name evidence="2" type="ORF">HMPREF9306_01247</name>
</gene>
<dbReference type="RefSeq" id="WP_016456077.1">
    <property type="nucleotide sequence ID" value="NZ_KE150269.1"/>
</dbReference>
<name>S2WYW5_9ACTN</name>
<dbReference type="STRING" id="883161.HMPREF9306_01247"/>
<evidence type="ECO:0000313" key="3">
    <source>
        <dbReference type="Proteomes" id="UP000014417"/>
    </source>
</evidence>
<dbReference type="CDD" id="cd00093">
    <property type="entry name" value="HTH_XRE"/>
    <property type="match status" value="1"/>
</dbReference>
<accession>S2WYW5</accession>
<organism evidence="2 3">
    <name type="scientific">Propionimicrobium lymphophilum ACS-093-V-SCH5</name>
    <dbReference type="NCBI Taxonomy" id="883161"/>
    <lineage>
        <taxon>Bacteria</taxon>
        <taxon>Bacillati</taxon>
        <taxon>Actinomycetota</taxon>
        <taxon>Actinomycetes</taxon>
        <taxon>Propionibacteriales</taxon>
        <taxon>Propionibacteriaceae</taxon>
        <taxon>Propionimicrobium</taxon>
    </lineage>
</organism>
<sequence>MDTTDQYTQEEIPLSPKGIGTWVRKRRQTLSITQQELATSTNVSRQAIARLEKGSPDVRLSTALDAIQALRGQGNGA</sequence>
<evidence type="ECO:0000313" key="2">
    <source>
        <dbReference type="EMBL" id="EPD32939.1"/>
    </source>
</evidence>
<dbReference type="Gene3D" id="1.10.260.40">
    <property type="entry name" value="lambda repressor-like DNA-binding domains"/>
    <property type="match status" value="1"/>
</dbReference>
<feature type="domain" description="HTH cro/C1-type" evidence="1">
    <location>
        <begin position="23"/>
        <end position="54"/>
    </location>
</feature>
<dbReference type="InterPro" id="IPR010982">
    <property type="entry name" value="Lambda_DNA-bd_dom_sf"/>
</dbReference>
<dbReference type="InterPro" id="IPR001387">
    <property type="entry name" value="Cro/C1-type_HTH"/>
</dbReference>
<dbReference type="SUPFAM" id="SSF47413">
    <property type="entry name" value="lambda repressor-like DNA-binding domains"/>
    <property type="match status" value="1"/>
</dbReference>
<protein>
    <recommendedName>
        <fullName evidence="1">HTH cro/C1-type domain-containing protein</fullName>
    </recommendedName>
</protein>
<dbReference type="EMBL" id="AGZR01000006">
    <property type="protein sequence ID" value="EPD32939.1"/>
    <property type="molecule type" value="Genomic_DNA"/>
</dbReference>